<name>A0AAW3EE07_9GAMM</name>
<keyword evidence="5" id="KW-1185">Reference proteome</keyword>
<dbReference type="EMBL" id="JQHP01000009">
    <property type="protein sequence ID" value="KFX04199.1"/>
    <property type="molecule type" value="Genomic_DNA"/>
</dbReference>
<dbReference type="AlphaFoldDB" id="A0AAW3EE07"/>
<evidence type="ECO:0000256" key="1">
    <source>
        <dbReference type="SAM" id="MobiDB-lite"/>
    </source>
</evidence>
<organism evidence="2 4">
    <name type="scientific">Pectobacterium wasabiae</name>
    <dbReference type="NCBI Taxonomy" id="55208"/>
    <lineage>
        <taxon>Bacteria</taxon>
        <taxon>Pseudomonadati</taxon>
        <taxon>Pseudomonadota</taxon>
        <taxon>Gammaproteobacteria</taxon>
        <taxon>Enterobacterales</taxon>
        <taxon>Pectobacteriaceae</taxon>
        <taxon>Pectobacterium</taxon>
    </lineage>
</organism>
<dbReference type="Proteomes" id="UP000029257">
    <property type="component" value="Unassembled WGS sequence"/>
</dbReference>
<sequence>MQDMESMAPMVTLGLPKNGKGKTTSIRKGLEKNSQSIKKLTGVSRIYRFCFIAPFFKTMVQDLKMENNSHLKPVCNTHRNRPVTIQAVTYLFFRPAK</sequence>
<comment type="caution">
    <text evidence="2">The sequence shown here is derived from an EMBL/GenBank/DDBJ whole genome shotgun (WGS) entry which is preliminary data.</text>
</comment>
<protein>
    <submittedName>
        <fullName evidence="2">Uncharacterized protein</fullName>
    </submittedName>
</protein>
<evidence type="ECO:0000313" key="5">
    <source>
        <dbReference type="Proteomes" id="UP000029436"/>
    </source>
</evidence>
<evidence type="ECO:0000313" key="4">
    <source>
        <dbReference type="Proteomes" id="UP000029257"/>
    </source>
</evidence>
<feature type="compositionally biased region" description="Polar residues" evidence="1">
    <location>
        <begin position="21"/>
        <end position="30"/>
    </location>
</feature>
<dbReference type="EMBL" id="JQOH01000008">
    <property type="protein sequence ID" value="KGA27333.1"/>
    <property type="molecule type" value="Genomic_DNA"/>
</dbReference>
<gene>
    <name evidence="2" type="ORF">JV38_16925</name>
    <name evidence="3" type="ORF">KU73_16915</name>
</gene>
<dbReference type="Proteomes" id="UP000029436">
    <property type="component" value="Unassembled WGS sequence"/>
</dbReference>
<accession>A0AAW3EE07</accession>
<reference evidence="4 5" key="1">
    <citation type="submission" date="2014-08" db="EMBL/GenBank/DDBJ databases">
        <title>Genome sequences of NCPPB Pectobacterium isolates.</title>
        <authorList>
            <person name="Glover R.H."/>
            <person name="Sapp M."/>
            <person name="Elphinstone J."/>
        </authorList>
    </citation>
    <scope>NUCLEOTIDE SEQUENCE [LARGE SCALE GENOMIC DNA]</scope>
    <source>
        <strain evidence="2 4">NCPPB 3701</strain>
        <strain evidence="3 5">NCPPB3702</strain>
    </source>
</reference>
<evidence type="ECO:0000313" key="2">
    <source>
        <dbReference type="EMBL" id="KFX04199.1"/>
    </source>
</evidence>
<feature type="region of interest" description="Disordered" evidence="1">
    <location>
        <begin position="1"/>
        <end position="30"/>
    </location>
</feature>
<evidence type="ECO:0000313" key="3">
    <source>
        <dbReference type="EMBL" id="KGA27333.1"/>
    </source>
</evidence>
<proteinExistence type="predicted"/>